<proteinExistence type="predicted"/>
<dbReference type="InterPro" id="IPR001322">
    <property type="entry name" value="Lamin_tail_dom"/>
</dbReference>
<sequence>MLLSRPVLRRVAGATAAALAVGIVPFVAAAPTASAAPSELLISEYVEGSSNNKAIEIYNGTGATVNMSAYSLRMYFNGSTTATTFALSGTVADGDVFVFASSAASAAILAQADQTTGASLFNGDDAIALVKGATPVDVIGQIGFDPGTEWGSGLTSTADNTLRRKASVTAGDPNGGDAFDPSAQWDGYAVDTFDGLGSHSVDSEPSTDLAPRVSASSPASGATGVGVSSSLTVTFSEPVTAPQEAFGLYCAAVGAVDTAVSGGPTTFTVDPGPELVPGDRCSLTVSASQVRDVDTVDPPDTMTDDAVISFTTTPAGDPCTLPYQRIPALQGDGASVTTTNTVTTQGVVVGDYEGPSPALRGFYIQDPTGDDNPQTSDGIFVFEGSNADTVKPGDVVRVTGRASENQGQSQVSAGTITVCGSGIVAPTDVVFPVANDTFLERYEGMLVKLPQQMTVTEHFQLGRFGQVTLSQGGRLQQPTNVVAPGAPALALQAANDLRKIIVDDGSQAQNPDPIPFARDGAPLTAGNTLRGGDTATGVVGVMTYTWGGATASPNSYRVRPVGALGGSVDFEPANPRPTSVPDVGGTTRVAGMNLLNFFNTFSGCRSGVEGGATDCRGAENATEFDRQWRKTVAAVSGTEADVVAFMEMENDGYGPDSAESFLVDKLNEKDGAGTWAFIDADKATGQTDALGDDAIKVGMLYKPGNVTPVGRTAVLNSVAFVNGGDAAPRNRPALAQAFRDNVTGGVFVGVANHLKSKGSACDQPDQGDGQANCSAVRTRSAALLADWLAGDPTGTGDPDVLILGDLNSYAKENPITTLEKAGFTNLIEKFNGSEAYSYAFDGQWGYLDHALGTASITAQTTAVRDWHINADEPNVLDYNTNFKSQGQISSLYAPDEFRISDHDPVVVGLDLTDDAAGFVTGGGFIQSPAGALVADPTRAGKGAFQIDLDYAAGATHPTGTFVYSLGGAGTPFSLAGTSFDFLVIRGDAARFSGAATVNGSASYTYTVDVLDAGKSDTFRLRVTAADGSLVYDSGVKSAQGQIKIHR</sequence>
<dbReference type="Proteomes" id="UP000320085">
    <property type="component" value="Unassembled WGS sequence"/>
</dbReference>
<evidence type="ECO:0000313" key="5">
    <source>
        <dbReference type="EMBL" id="TQN48265.1"/>
    </source>
</evidence>
<protein>
    <recommendedName>
        <fullName evidence="4">LTD domain-containing protein</fullName>
    </recommendedName>
</protein>
<dbReference type="Gene3D" id="3.60.10.10">
    <property type="entry name" value="Endonuclease/exonuclease/phosphatase"/>
    <property type="match status" value="1"/>
</dbReference>
<evidence type="ECO:0000259" key="4">
    <source>
        <dbReference type="PROSITE" id="PS51841"/>
    </source>
</evidence>
<keyword evidence="1 3" id="KW-0732">Signal</keyword>
<evidence type="ECO:0000256" key="3">
    <source>
        <dbReference type="SAM" id="SignalP"/>
    </source>
</evidence>
<accession>A0A543PW29</accession>
<comment type="caution">
    <text evidence="5">The sequence shown here is derived from an EMBL/GenBank/DDBJ whole genome shotgun (WGS) entry which is preliminary data.</text>
</comment>
<dbReference type="AlphaFoldDB" id="A0A543PW29"/>
<evidence type="ECO:0000313" key="6">
    <source>
        <dbReference type="Proteomes" id="UP000320085"/>
    </source>
</evidence>
<dbReference type="CDD" id="cd10283">
    <property type="entry name" value="MnuA_DNase1-like"/>
    <property type="match status" value="1"/>
</dbReference>
<gene>
    <name evidence="5" type="ORF">FHX52_1396</name>
</gene>
<dbReference type="InterPro" id="IPR032812">
    <property type="entry name" value="SbsA_Ig"/>
</dbReference>
<feature type="domain" description="LTD" evidence="4">
    <location>
        <begin position="27"/>
        <end position="172"/>
    </location>
</feature>
<name>A0A543PW29_9MICO</name>
<dbReference type="PANTHER" id="PTHR42834:SF1">
    <property type="entry name" value="ENDONUCLEASE_EXONUCLEASE_PHOSPHATASE FAMILY PROTEIN (AFU_ORTHOLOGUE AFUA_3G09210)"/>
    <property type="match status" value="1"/>
</dbReference>
<dbReference type="OrthoDB" id="1016457at2"/>
<dbReference type="NCBIfam" id="NF033681">
    <property type="entry name" value="ExeM_NucH_DNase"/>
    <property type="match status" value="1"/>
</dbReference>
<dbReference type="InterPro" id="IPR036691">
    <property type="entry name" value="Endo/exonu/phosph_ase_sf"/>
</dbReference>
<evidence type="ECO:0000256" key="2">
    <source>
        <dbReference type="SAM" id="MobiDB-lite"/>
    </source>
</evidence>
<dbReference type="EMBL" id="VFQF01000001">
    <property type="protein sequence ID" value="TQN48265.1"/>
    <property type="molecule type" value="Genomic_DNA"/>
</dbReference>
<feature type="compositionally biased region" description="Low complexity" evidence="2">
    <location>
        <begin position="214"/>
        <end position="226"/>
    </location>
</feature>
<dbReference type="PANTHER" id="PTHR42834">
    <property type="entry name" value="ENDONUCLEASE/EXONUCLEASE/PHOSPHATASE FAMILY PROTEIN (AFU_ORTHOLOGUE AFUA_3G09210)"/>
    <property type="match status" value="1"/>
</dbReference>
<dbReference type="SUPFAM" id="SSF56219">
    <property type="entry name" value="DNase I-like"/>
    <property type="match status" value="1"/>
</dbReference>
<dbReference type="CDD" id="cd04486">
    <property type="entry name" value="YhcR_OBF_like"/>
    <property type="match status" value="1"/>
</dbReference>
<dbReference type="PROSITE" id="PS51841">
    <property type="entry name" value="LTD"/>
    <property type="match status" value="1"/>
</dbReference>
<reference evidence="5 6" key="1">
    <citation type="submission" date="2019-06" db="EMBL/GenBank/DDBJ databases">
        <title>Sequencing the genomes of 1000 actinobacteria strains.</title>
        <authorList>
            <person name="Klenk H.-P."/>
        </authorList>
    </citation>
    <scope>NUCLEOTIDE SEQUENCE [LARGE SCALE GENOMIC DNA]</scope>
    <source>
        <strain evidence="5 6">DSM 21776</strain>
    </source>
</reference>
<dbReference type="Pfam" id="PF13205">
    <property type="entry name" value="Big_5"/>
    <property type="match status" value="1"/>
</dbReference>
<organism evidence="5 6">
    <name type="scientific">Humibacillus xanthopallidus</name>
    <dbReference type="NCBI Taxonomy" id="412689"/>
    <lineage>
        <taxon>Bacteria</taxon>
        <taxon>Bacillati</taxon>
        <taxon>Actinomycetota</taxon>
        <taxon>Actinomycetes</taxon>
        <taxon>Micrococcales</taxon>
        <taxon>Intrasporangiaceae</taxon>
        <taxon>Humibacillus</taxon>
    </lineage>
</organism>
<feature type="region of interest" description="Disordered" evidence="2">
    <location>
        <begin position="196"/>
        <end position="226"/>
    </location>
</feature>
<dbReference type="Pfam" id="PF00932">
    <property type="entry name" value="LTD"/>
    <property type="match status" value="1"/>
</dbReference>
<feature type="chain" id="PRO_5038358218" description="LTD domain-containing protein" evidence="3">
    <location>
        <begin position="30"/>
        <end position="1046"/>
    </location>
</feature>
<evidence type="ECO:0000256" key="1">
    <source>
        <dbReference type="ARBA" id="ARBA00022729"/>
    </source>
</evidence>
<feature type="signal peptide" evidence="3">
    <location>
        <begin position="1"/>
        <end position="29"/>
    </location>
</feature>
<dbReference type="InterPro" id="IPR047971">
    <property type="entry name" value="ExeM-like"/>
</dbReference>
<dbReference type="RefSeq" id="WP_141821087.1">
    <property type="nucleotide sequence ID" value="NZ_BAAAQC010000008.1"/>
</dbReference>